<reference evidence="6" key="1">
    <citation type="submission" date="2015-08" db="EMBL/GenBank/DDBJ databases">
        <authorList>
            <person name="Varghese N."/>
        </authorList>
    </citation>
    <scope>NUCLEOTIDE SEQUENCE [LARGE SCALE GENOMIC DNA]</scope>
    <source>
        <strain evidence="6">DSM 23407</strain>
    </source>
</reference>
<dbReference type="InterPro" id="IPR001775">
    <property type="entry name" value="GspD/PilQ"/>
</dbReference>
<evidence type="ECO:0000313" key="5">
    <source>
        <dbReference type="EMBL" id="CUA94170.1"/>
    </source>
</evidence>
<dbReference type="EMBL" id="CYHE01000003">
    <property type="protein sequence ID" value="CUA94170.1"/>
    <property type="molecule type" value="Genomic_DNA"/>
</dbReference>
<evidence type="ECO:0000259" key="3">
    <source>
        <dbReference type="Pfam" id="PF04972"/>
    </source>
</evidence>
<dbReference type="Pfam" id="PF13629">
    <property type="entry name" value="T2SS-T3SS_pil_N"/>
    <property type="match status" value="1"/>
</dbReference>
<dbReference type="InterPro" id="IPR032789">
    <property type="entry name" value="T2SS-T3SS_pil_N"/>
</dbReference>
<proteinExistence type="inferred from homology"/>
<dbReference type="GO" id="GO:0009306">
    <property type="term" value="P:protein secretion"/>
    <property type="evidence" value="ECO:0007669"/>
    <property type="project" value="InterPro"/>
</dbReference>
<keyword evidence="6" id="KW-1185">Reference proteome</keyword>
<dbReference type="Pfam" id="PF00263">
    <property type="entry name" value="Secretin"/>
    <property type="match status" value="1"/>
</dbReference>
<feature type="domain" description="Pilus formation protein N-terminal" evidence="4">
    <location>
        <begin position="61"/>
        <end position="130"/>
    </location>
</feature>
<gene>
    <name evidence="5" type="ORF">Ga0061067_10368</name>
</gene>
<organism evidence="5 6">
    <name type="scientific">Pannonibacter indicus</name>
    <dbReference type="NCBI Taxonomy" id="466044"/>
    <lineage>
        <taxon>Bacteria</taxon>
        <taxon>Pseudomonadati</taxon>
        <taxon>Pseudomonadota</taxon>
        <taxon>Alphaproteobacteria</taxon>
        <taxon>Hyphomicrobiales</taxon>
        <taxon>Stappiaceae</taxon>
        <taxon>Pannonibacter</taxon>
    </lineage>
</organism>
<dbReference type="GO" id="GO:0015627">
    <property type="term" value="C:type II protein secretion system complex"/>
    <property type="evidence" value="ECO:0007669"/>
    <property type="project" value="TreeGrafter"/>
</dbReference>
<dbReference type="InterPro" id="IPR007055">
    <property type="entry name" value="BON_dom"/>
</dbReference>
<feature type="domain" description="Type II/III secretion system secretin-like" evidence="2">
    <location>
        <begin position="277"/>
        <end position="438"/>
    </location>
</feature>
<dbReference type="Pfam" id="PF04972">
    <property type="entry name" value="BON"/>
    <property type="match status" value="1"/>
</dbReference>
<dbReference type="PRINTS" id="PR00811">
    <property type="entry name" value="BCTERIALGSPD"/>
</dbReference>
<evidence type="ECO:0000259" key="4">
    <source>
        <dbReference type="Pfam" id="PF13629"/>
    </source>
</evidence>
<dbReference type="PANTHER" id="PTHR30332:SF17">
    <property type="entry name" value="TYPE IV PILIATION SYSTEM PROTEIN DR_0774-RELATED"/>
    <property type="match status" value="1"/>
</dbReference>
<dbReference type="AlphaFoldDB" id="A0A0K6HTC0"/>
<evidence type="ECO:0000256" key="1">
    <source>
        <dbReference type="RuleBase" id="RU004003"/>
    </source>
</evidence>
<protein>
    <submittedName>
        <fullName evidence="5">Flp pilus assembly protein, secretin CpaC</fullName>
    </submittedName>
</protein>
<dbReference type="Proteomes" id="UP000183900">
    <property type="component" value="Unassembled WGS sequence"/>
</dbReference>
<dbReference type="InterPro" id="IPR004846">
    <property type="entry name" value="T2SS/T3SS_dom"/>
</dbReference>
<comment type="similarity">
    <text evidence="1">Belongs to the bacterial secretin family.</text>
</comment>
<name>A0A0K6HTC0_9HYPH</name>
<feature type="domain" description="BON" evidence="3">
    <location>
        <begin position="133"/>
        <end position="180"/>
    </location>
</feature>
<evidence type="ECO:0000259" key="2">
    <source>
        <dbReference type="Pfam" id="PF00263"/>
    </source>
</evidence>
<evidence type="ECO:0000313" key="6">
    <source>
        <dbReference type="Proteomes" id="UP000183900"/>
    </source>
</evidence>
<sequence length="490" mass="51163">MRVDGGTENGKEKAMTGRWLAIMLMAGQLAFGAFLGTPAPAVAQGFPKSVSIAAGERAGERILRVGLGRSVVVDVAEDVADVLVSEPEIANATVRSRNRIYVVGNRAGQASVVLFGTTGREIASFSVRVEPDTSDLNAIIRKLMPNTDIRADSLNGSVVLSGTAPSTADAQKAADLASRFLGQGNGEGGSSSSQPVLNMISVGGKDQIQLKVTVAEVDRSVIKQLGVTMSGTLSSGSFGLGIANAASFPVNTGITSQGSLLGSFSSGGNSFSAQIRALQRDGVIRTLAEPTLTAISGENASFIAGGEFPIPVSYDNDKLGVEFKQFGVGLDFTPVVLNEGNVSLRIKTEVSELSDEGAVTTNGITIPAIKVRRAESTVELPSGGTLVMAGLLKESYRQTLSGVPGLMQIPVLGALFKSRDFLRQQTELVVFVTPYVVKPVAQSALVRPDSNFAPPSDGETIFFNQLNRVFNTAGAPVPGSYQGQVGFIYE</sequence>
<dbReference type="PANTHER" id="PTHR30332">
    <property type="entry name" value="PROBABLE GENERAL SECRETION PATHWAY PROTEIN D"/>
    <property type="match status" value="1"/>
</dbReference>
<dbReference type="InterPro" id="IPR050810">
    <property type="entry name" value="Bact_Secretion_Sys_Channel"/>
</dbReference>
<accession>A0A0K6HTC0</accession>